<dbReference type="InterPro" id="IPR013022">
    <property type="entry name" value="Xyl_isomerase-like_TIM-brl"/>
</dbReference>
<organism evidence="2 3">
    <name type="scientific">Actinocorallia longicatena</name>
    <dbReference type="NCBI Taxonomy" id="111803"/>
    <lineage>
        <taxon>Bacteria</taxon>
        <taxon>Bacillati</taxon>
        <taxon>Actinomycetota</taxon>
        <taxon>Actinomycetes</taxon>
        <taxon>Streptosporangiales</taxon>
        <taxon>Thermomonosporaceae</taxon>
        <taxon>Actinocorallia</taxon>
    </lineage>
</organism>
<dbReference type="GO" id="GO:0016853">
    <property type="term" value="F:isomerase activity"/>
    <property type="evidence" value="ECO:0007669"/>
    <property type="project" value="UniProtKB-KW"/>
</dbReference>
<dbReference type="SUPFAM" id="SSF51658">
    <property type="entry name" value="Xylose isomerase-like"/>
    <property type="match status" value="1"/>
</dbReference>
<name>A0ABP6QR89_9ACTN</name>
<comment type="caution">
    <text evidence="2">The sequence shown here is derived from an EMBL/GenBank/DDBJ whole genome shotgun (WGS) entry which is preliminary data.</text>
</comment>
<feature type="domain" description="Xylose isomerase-like TIM barrel" evidence="1">
    <location>
        <begin position="22"/>
        <end position="256"/>
    </location>
</feature>
<dbReference type="Gene3D" id="3.20.20.150">
    <property type="entry name" value="Divalent-metal-dependent TIM barrel enzymes"/>
    <property type="match status" value="1"/>
</dbReference>
<dbReference type="InterPro" id="IPR036237">
    <property type="entry name" value="Xyl_isomerase-like_sf"/>
</dbReference>
<evidence type="ECO:0000313" key="3">
    <source>
        <dbReference type="Proteomes" id="UP001501237"/>
    </source>
</evidence>
<dbReference type="Proteomes" id="UP001501237">
    <property type="component" value="Unassembled WGS sequence"/>
</dbReference>
<dbReference type="InterPro" id="IPR050312">
    <property type="entry name" value="IolE/XylAMocC-like"/>
</dbReference>
<accession>A0ABP6QR89</accession>
<dbReference type="PANTHER" id="PTHR12110">
    <property type="entry name" value="HYDROXYPYRUVATE ISOMERASE"/>
    <property type="match status" value="1"/>
</dbReference>
<protein>
    <submittedName>
        <fullName evidence="2">Sugar phosphate isomerase/epimerase</fullName>
    </submittedName>
</protein>
<keyword evidence="3" id="KW-1185">Reference proteome</keyword>
<dbReference type="Pfam" id="PF01261">
    <property type="entry name" value="AP_endonuc_2"/>
    <property type="match status" value="1"/>
</dbReference>
<sequence length="274" mass="28860">MRLSLNQWTTRAWTVEQAVAGCVRHGVESIGLWRQDVAAQGLAATAALIGEAGLTVSSLCRGGFFTAPDQEADNRAAVDEAAALDAACLVLVVGGLPGVAPGEPLAGFSRDLPAARARVAGALRTLVPYARDKGVRLALEPLHPMYCADRAVLSTLKQALALAEPHDPAEVGVVVDTFHLWWDPEVFDQIAAAAGRIASYQVCDFLHPIPQDVLLARGMMGDGVIDFAPFTEAVLAAGYTGDAEVEIFNADLWAADPDDVLALTKARFAAHVAP</sequence>
<evidence type="ECO:0000259" key="1">
    <source>
        <dbReference type="Pfam" id="PF01261"/>
    </source>
</evidence>
<keyword evidence="2" id="KW-0413">Isomerase</keyword>
<dbReference type="PANTHER" id="PTHR12110:SF52">
    <property type="entry name" value="XYLOSE ISOMERASE"/>
    <property type="match status" value="1"/>
</dbReference>
<evidence type="ECO:0000313" key="2">
    <source>
        <dbReference type="EMBL" id="GAA3241818.1"/>
    </source>
</evidence>
<reference evidence="3" key="1">
    <citation type="journal article" date="2019" name="Int. J. Syst. Evol. Microbiol.">
        <title>The Global Catalogue of Microorganisms (GCM) 10K type strain sequencing project: providing services to taxonomists for standard genome sequencing and annotation.</title>
        <authorList>
            <consortium name="The Broad Institute Genomics Platform"/>
            <consortium name="The Broad Institute Genome Sequencing Center for Infectious Disease"/>
            <person name="Wu L."/>
            <person name="Ma J."/>
        </authorList>
    </citation>
    <scope>NUCLEOTIDE SEQUENCE [LARGE SCALE GENOMIC DNA]</scope>
    <source>
        <strain evidence="3">JCM 9377</strain>
    </source>
</reference>
<dbReference type="RefSeq" id="WP_344839493.1">
    <property type="nucleotide sequence ID" value="NZ_BAAAUV010000047.1"/>
</dbReference>
<proteinExistence type="predicted"/>
<gene>
    <name evidence="2" type="ORF">GCM10010468_79220</name>
</gene>
<dbReference type="EMBL" id="BAAAUV010000047">
    <property type="protein sequence ID" value="GAA3241818.1"/>
    <property type="molecule type" value="Genomic_DNA"/>
</dbReference>